<sequence length="685" mass="73417">MAHMISSGQHPPLSTALLVNCLPAADFSCRLLAGESLRPAALVASRRSQLPTGLRRFRAKLRGHAAGAETESPEAKLLLNWGTAAEPLKEDVLAALRPELGRWRANSKLPTTVLSGLARKRLPDAAWQVLSVMREQRVEVNVYHCSAAISACEKAGRWQLALEILAQMPEMGIAANYFSYNAAMSACGKAGLWQPALALLHNMPQMRVAADQMSYSAAISACERGGVWELALDLFEQMHGAQISPDAISYGSAISACEKGGQWQLAFECLSQMPAARAAPDELTYLATMRTISVCGKNGQWQLALGLLGHMRQLRLKPTEVTYSAVLSAIEKSNAWEAALAVLEEMLQMQLVPNGLNAGAVAGVLQRALSVDSAYIILDKLLGLWVQPEKPQLTSGIVGLLPDENDNNNNDNDNNNINEPAEPDLAYAVKTGAGVMAIVKPIGMTTEAATKQVLSTLPQEASALHVVSRLDHPTSGVFVAALGLPGSAAANWLEAQFSGRLVQKEYVCLCEGGSLGPVGSRGDIASPLRTLDFSEAGVLSSRTEVSPSGREALTEYEVLAGYRLPGTDHVAPDSEFVLLKVRPLTGRTHQIRVHLASIGRPLVGDLTYGAKKASALASCPRLFLHCGRVALRTMDGQPFVAEAELPPELSEVLVNLQPVTIQNANSEANLQPVRIQADQYLEVGY</sequence>
<dbReference type="InterPro" id="IPR006145">
    <property type="entry name" value="PsdUridine_synth_RsuA/RluA"/>
</dbReference>
<keyword evidence="1" id="KW-0677">Repeat</keyword>
<dbReference type="Proteomes" id="UP000626109">
    <property type="component" value="Unassembled WGS sequence"/>
</dbReference>
<feature type="compositionally biased region" description="Low complexity" evidence="3">
    <location>
        <begin position="407"/>
        <end position="420"/>
    </location>
</feature>
<dbReference type="AlphaFoldDB" id="A0A813L5H7"/>
<feature type="domain" description="Pseudouridine synthase RsuA/RluA-like" evidence="4">
    <location>
        <begin position="438"/>
        <end position="597"/>
    </location>
</feature>
<dbReference type="EMBL" id="CAJNNW010033947">
    <property type="protein sequence ID" value="CAE8721034.1"/>
    <property type="molecule type" value="Genomic_DNA"/>
</dbReference>
<dbReference type="InterPro" id="IPR011990">
    <property type="entry name" value="TPR-like_helical_dom_sf"/>
</dbReference>
<dbReference type="GO" id="GO:0001522">
    <property type="term" value="P:pseudouridine synthesis"/>
    <property type="evidence" value="ECO:0007669"/>
    <property type="project" value="InterPro"/>
</dbReference>
<feature type="repeat" description="PPR" evidence="2">
    <location>
        <begin position="211"/>
        <end position="245"/>
    </location>
</feature>
<evidence type="ECO:0000259" key="5">
    <source>
        <dbReference type="Pfam" id="PF17177"/>
    </source>
</evidence>
<evidence type="ECO:0008006" key="8">
    <source>
        <dbReference type="Google" id="ProtNLM"/>
    </source>
</evidence>
<dbReference type="Pfam" id="PF00849">
    <property type="entry name" value="PseudoU_synth_2"/>
    <property type="match status" value="1"/>
</dbReference>
<evidence type="ECO:0000256" key="1">
    <source>
        <dbReference type="ARBA" id="ARBA00022737"/>
    </source>
</evidence>
<evidence type="ECO:0000256" key="2">
    <source>
        <dbReference type="PROSITE-ProRule" id="PRU00708"/>
    </source>
</evidence>
<dbReference type="Pfam" id="PF17177">
    <property type="entry name" value="PPR_long"/>
    <property type="match status" value="1"/>
</dbReference>
<name>A0A813L5H7_POLGL</name>
<organism evidence="6 7">
    <name type="scientific">Polarella glacialis</name>
    <name type="common">Dinoflagellate</name>
    <dbReference type="NCBI Taxonomy" id="89957"/>
    <lineage>
        <taxon>Eukaryota</taxon>
        <taxon>Sar</taxon>
        <taxon>Alveolata</taxon>
        <taxon>Dinophyceae</taxon>
        <taxon>Suessiales</taxon>
        <taxon>Suessiaceae</taxon>
        <taxon>Polarella</taxon>
    </lineage>
</organism>
<gene>
    <name evidence="6" type="ORF">PGLA2088_LOCUS41685</name>
</gene>
<evidence type="ECO:0000256" key="3">
    <source>
        <dbReference type="SAM" id="MobiDB-lite"/>
    </source>
</evidence>
<dbReference type="NCBIfam" id="TIGR00756">
    <property type="entry name" value="PPR"/>
    <property type="match status" value="3"/>
</dbReference>
<dbReference type="CDD" id="cd02869">
    <property type="entry name" value="PseudoU_synth_RluA_like"/>
    <property type="match status" value="1"/>
</dbReference>
<dbReference type="GO" id="GO:0009982">
    <property type="term" value="F:pseudouridine synthase activity"/>
    <property type="evidence" value="ECO:0007669"/>
    <property type="project" value="InterPro"/>
</dbReference>
<evidence type="ECO:0000313" key="6">
    <source>
        <dbReference type="EMBL" id="CAE8721034.1"/>
    </source>
</evidence>
<accession>A0A813L5H7</accession>
<evidence type="ECO:0000259" key="4">
    <source>
        <dbReference type="Pfam" id="PF00849"/>
    </source>
</evidence>
<feature type="repeat" description="PPR" evidence="2">
    <location>
        <begin position="246"/>
        <end position="280"/>
    </location>
</feature>
<dbReference type="Gene3D" id="1.25.40.10">
    <property type="entry name" value="Tetratricopeptide repeat domain"/>
    <property type="match status" value="3"/>
</dbReference>
<dbReference type="Gene3D" id="3.30.2350.10">
    <property type="entry name" value="Pseudouridine synthase"/>
    <property type="match status" value="1"/>
</dbReference>
<dbReference type="InterPro" id="IPR002885">
    <property type="entry name" value="PPR_rpt"/>
</dbReference>
<dbReference type="Pfam" id="PF13812">
    <property type="entry name" value="PPR_3"/>
    <property type="match status" value="1"/>
</dbReference>
<reference evidence="6" key="1">
    <citation type="submission" date="2021-02" db="EMBL/GenBank/DDBJ databases">
        <authorList>
            <person name="Dougan E. K."/>
            <person name="Rhodes N."/>
            <person name="Thang M."/>
            <person name="Chan C."/>
        </authorList>
    </citation>
    <scope>NUCLEOTIDE SEQUENCE</scope>
</reference>
<feature type="repeat" description="PPR" evidence="2">
    <location>
        <begin position="141"/>
        <end position="175"/>
    </location>
</feature>
<dbReference type="GO" id="GO:0003723">
    <property type="term" value="F:RNA binding"/>
    <property type="evidence" value="ECO:0007669"/>
    <property type="project" value="InterPro"/>
</dbReference>
<dbReference type="InterPro" id="IPR033443">
    <property type="entry name" value="PROP1-like_PPR_dom"/>
</dbReference>
<proteinExistence type="predicted"/>
<dbReference type="InterPro" id="IPR020103">
    <property type="entry name" value="PsdUridine_synth_cat_dom_sf"/>
</dbReference>
<feature type="region of interest" description="Disordered" evidence="3">
    <location>
        <begin position="401"/>
        <end position="420"/>
    </location>
</feature>
<evidence type="ECO:0000313" key="7">
    <source>
        <dbReference type="Proteomes" id="UP000626109"/>
    </source>
</evidence>
<feature type="repeat" description="PPR" evidence="2">
    <location>
        <begin position="176"/>
        <end position="210"/>
    </location>
</feature>
<protein>
    <recommendedName>
        <fullName evidence="8">Pseudouridine synthase RsuA/RluA-like domain-containing protein</fullName>
    </recommendedName>
</protein>
<dbReference type="PANTHER" id="PTHR47447:SF17">
    <property type="entry name" value="OS12G0638900 PROTEIN"/>
    <property type="match status" value="1"/>
</dbReference>
<dbReference type="PROSITE" id="PS51375">
    <property type="entry name" value="PPR"/>
    <property type="match status" value="5"/>
</dbReference>
<comment type="caution">
    <text evidence="6">The sequence shown here is derived from an EMBL/GenBank/DDBJ whole genome shotgun (WGS) entry which is preliminary data.</text>
</comment>
<dbReference type="SUPFAM" id="SSF55120">
    <property type="entry name" value="Pseudouridine synthase"/>
    <property type="match status" value="1"/>
</dbReference>
<feature type="domain" description="PROP1-like PPR" evidence="5">
    <location>
        <begin position="214"/>
        <end position="388"/>
    </location>
</feature>
<feature type="repeat" description="PPR" evidence="2">
    <location>
        <begin position="319"/>
        <end position="353"/>
    </location>
</feature>
<dbReference type="PANTHER" id="PTHR47447">
    <property type="entry name" value="OS03G0856100 PROTEIN"/>
    <property type="match status" value="1"/>
</dbReference>